<name>A0A498HEF5_MALDO</name>
<protein>
    <submittedName>
        <fullName evidence="1">Uncharacterized protein</fullName>
    </submittedName>
</protein>
<reference evidence="1 2" key="1">
    <citation type="submission" date="2018-10" db="EMBL/GenBank/DDBJ databases">
        <title>A high-quality apple genome assembly.</title>
        <authorList>
            <person name="Hu J."/>
        </authorList>
    </citation>
    <scope>NUCLEOTIDE SEQUENCE [LARGE SCALE GENOMIC DNA]</scope>
    <source>
        <strain evidence="2">cv. HFTH1</strain>
        <tissue evidence="1">Young leaf</tissue>
    </source>
</reference>
<accession>A0A498HEF5</accession>
<dbReference type="AlphaFoldDB" id="A0A498HEF5"/>
<evidence type="ECO:0000313" key="1">
    <source>
        <dbReference type="EMBL" id="RXH67697.1"/>
    </source>
</evidence>
<proteinExistence type="predicted"/>
<dbReference type="Proteomes" id="UP000290289">
    <property type="component" value="Chromosome 17"/>
</dbReference>
<sequence>MLRLTVAGAGPTRYLSDGSCSSYPRHVSSEICFHSSTRGSSDACLMDFAPFKFHARVNSPFCTLLLEFAAGVCGPPCCLHWKLVSLFRPGLAFRYRTPHK</sequence>
<evidence type="ECO:0000313" key="2">
    <source>
        <dbReference type="Proteomes" id="UP000290289"/>
    </source>
</evidence>
<organism evidence="1 2">
    <name type="scientific">Malus domestica</name>
    <name type="common">Apple</name>
    <name type="synonym">Pyrus malus</name>
    <dbReference type="NCBI Taxonomy" id="3750"/>
    <lineage>
        <taxon>Eukaryota</taxon>
        <taxon>Viridiplantae</taxon>
        <taxon>Streptophyta</taxon>
        <taxon>Embryophyta</taxon>
        <taxon>Tracheophyta</taxon>
        <taxon>Spermatophyta</taxon>
        <taxon>Magnoliopsida</taxon>
        <taxon>eudicotyledons</taxon>
        <taxon>Gunneridae</taxon>
        <taxon>Pentapetalae</taxon>
        <taxon>rosids</taxon>
        <taxon>fabids</taxon>
        <taxon>Rosales</taxon>
        <taxon>Rosaceae</taxon>
        <taxon>Amygdaloideae</taxon>
        <taxon>Maleae</taxon>
        <taxon>Malus</taxon>
    </lineage>
</organism>
<comment type="caution">
    <text evidence="1">The sequence shown here is derived from an EMBL/GenBank/DDBJ whole genome shotgun (WGS) entry which is preliminary data.</text>
</comment>
<gene>
    <name evidence="1" type="ORF">DVH24_027844</name>
</gene>
<keyword evidence="2" id="KW-1185">Reference proteome</keyword>
<dbReference type="EMBL" id="RDQH01000343">
    <property type="protein sequence ID" value="RXH67697.1"/>
    <property type="molecule type" value="Genomic_DNA"/>
</dbReference>